<evidence type="ECO:0000313" key="1">
    <source>
        <dbReference type="EMBL" id="GAO51026.1"/>
    </source>
</evidence>
<accession>A0A0E9NMX1</accession>
<evidence type="ECO:0000313" key="2">
    <source>
        <dbReference type="Proteomes" id="UP000033140"/>
    </source>
</evidence>
<protein>
    <submittedName>
        <fullName evidence="1">Uncharacterized protein</fullName>
    </submittedName>
</protein>
<dbReference type="Proteomes" id="UP000033140">
    <property type="component" value="Unassembled WGS sequence"/>
</dbReference>
<comment type="caution">
    <text evidence="1">The sequence shown here is derived from an EMBL/GenBank/DDBJ whole genome shotgun (WGS) entry which is preliminary data.</text>
</comment>
<name>A0A0E9NMX1_SAICN</name>
<reference evidence="1 2" key="1">
    <citation type="journal article" date="2011" name="J. Gen. Appl. Microbiol.">
        <title>Draft genome sequencing of the enigmatic yeast Saitoella complicata.</title>
        <authorList>
            <person name="Nishida H."/>
            <person name="Hamamoto M."/>
            <person name="Sugiyama J."/>
        </authorList>
    </citation>
    <scope>NUCLEOTIDE SEQUENCE [LARGE SCALE GENOMIC DNA]</scope>
    <source>
        <strain evidence="1 2">NRRL Y-17804</strain>
    </source>
</reference>
<dbReference type="AlphaFoldDB" id="A0A0E9NMX1"/>
<reference evidence="1 2" key="3">
    <citation type="journal article" date="2015" name="Genome Announc.">
        <title>Draft Genome Sequence of the Archiascomycetous Yeast Saitoella complicata.</title>
        <authorList>
            <person name="Yamauchi K."/>
            <person name="Kondo S."/>
            <person name="Hamamoto M."/>
            <person name="Takahashi Y."/>
            <person name="Ogura Y."/>
            <person name="Hayashi T."/>
            <person name="Nishida H."/>
        </authorList>
    </citation>
    <scope>NUCLEOTIDE SEQUENCE [LARGE SCALE GENOMIC DNA]</scope>
    <source>
        <strain evidence="1 2">NRRL Y-17804</strain>
    </source>
</reference>
<keyword evidence="2" id="KW-1185">Reference proteome</keyword>
<organism evidence="1 2">
    <name type="scientific">Saitoella complicata (strain BCRC 22490 / CBS 7301 / JCM 7358 / NBRC 10748 / NRRL Y-17804)</name>
    <dbReference type="NCBI Taxonomy" id="698492"/>
    <lineage>
        <taxon>Eukaryota</taxon>
        <taxon>Fungi</taxon>
        <taxon>Dikarya</taxon>
        <taxon>Ascomycota</taxon>
        <taxon>Taphrinomycotina</taxon>
        <taxon>Taphrinomycotina incertae sedis</taxon>
        <taxon>Saitoella</taxon>
    </lineage>
</organism>
<proteinExistence type="predicted"/>
<dbReference type="EMBL" id="BACD03000040">
    <property type="protein sequence ID" value="GAO51026.1"/>
    <property type="molecule type" value="Genomic_DNA"/>
</dbReference>
<reference evidence="1 2" key="2">
    <citation type="journal article" date="2014" name="J. Gen. Appl. Microbiol.">
        <title>The early diverging ascomycetous budding yeast Saitoella complicata has three histone deacetylases belonging to the Clr6, Hos2, and Rpd3 lineages.</title>
        <authorList>
            <person name="Nishida H."/>
            <person name="Matsumoto T."/>
            <person name="Kondo S."/>
            <person name="Hamamoto M."/>
            <person name="Yoshikawa H."/>
        </authorList>
    </citation>
    <scope>NUCLEOTIDE SEQUENCE [LARGE SCALE GENOMIC DNA]</scope>
    <source>
        <strain evidence="1 2">NRRL Y-17804</strain>
    </source>
</reference>
<sequence length="66" mass="7621">MLPSSKNDILTHVRDLLQDKPTMRCTHRAADIISTKSRAMKDPVPQLTQLSNKKTKMYLDDFPNQH</sequence>
<gene>
    <name evidence="1" type="ORF">G7K_5138-t1</name>
</gene>